<gene>
    <name evidence="5" type="ORF">J2I47_19905</name>
</gene>
<name>A0A939K338_9BACT</name>
<dbReference type="EMBL" id="JAFMYV010000011">
    <property type="protein sequence ID" value="MBO0938827.1"/>
    <property type="molecule type" value="Genomic_DNA"/>
</dbReference>
<evidence type="ECO:0000256" key="2">
    <source>
        <dbReference type="ARBA" id="ARBA00022729"/>
    </source>
</evidence>
<comment type="caution">
    <text evidence="5">The sequence shown here is derived from an EMBL/GenBank/DDBJ whole genome shotgun (WGS) entry which is preliminary data.</text>
</comment>
<dbReference type="Proteomes" id="UP000664034">
    <property type="component" value="Unassembled WGS sequence"/>
</dbReference>
<keyword evidence="2 4" id="KW-0732">Signal</keyword>
<dbReference type="GO" id="GO:0007155">
    <property type="term" value="P:cell adhesion"/>
    <property type="evidence" value="ECO:0007669"/>
    <property type="project" value="InterPro"/>
</dbReference>
<evidence type="ECO:0000256" key="1">
    <source>
        <dbReference type="ARBA" id="ARBA00009766"/>
    </source>
</evidence>
<evidence type="ECO:0000256" key="4">
    <source>
        <dbReference type="SAM" id="SignalP"/>
    </source>
</evidence>
<accession>A0A939K338</accession>
<reference evidence="5" key="1">
    <citation type="submission" date="2021-03" db="EMBL/GenBank/DDBJ databases">
        <title>Fibrella sp. HMF5335 genome sequencing and assembly.</title>
        <authorList>
            <person name="Kang H."/>
            <person name="Kim H."/>
            <person name="Bae S."/>
            <person name="Joh K."/>
        </authorList>
    </citation>
    <scope>NUCLEOTIDE SEQUENCE</scope>
    <source>
        <strain evidence="5">HMF5335</strain>
    </source>
</reference>
<dbReference type="InterPro" id="IPR009742">
    <property type="entry name" value="Curlin_rpt"/>
</dbReference>
<dbReference type="AlphaFoldDB" id="A0A939K338"/>
<keyword evidence="6" id="KW-1185">Reference proteome</keyword>
<dbReference type="Pfam" id="PF07012">
    <property type="entry name" value="Curlin_rpt"/>
    <property type="match status" value="1"/>
</dbReference>
<feature type="chain" id="PRO_5037026907" description="Curlin associated repeat-containing protein" evidence="4">
    <location>
        <begin position="21"/>
        <end position="491"/>
    </location>
</feature>
<evidence type="ECO:0000313" key="5">
    <source>
        <dbReference type="EMBL" id="MBO0938827.1"/>
    </source>
</evidence>
<dbReference type="GO" id="GO:0009289">
    <property type="term" value="C:pilus"/>
    <property type="evidence" value="ECO:0007669"/>
    <property type="project" value="InterPro"/>
</dbReference>
<evidence type="ECO:0000313" key="6">
    <source>
        <dbReference type="Proteomes" id="UP000664034"/>
    </source>
</evidence>
<proteinExistence type="inferred from homology"/>
<comment type="similarity">
    <text evidence="1">Belongs to the CsgA/CsgB family.</text>
</comment>
<dbReference type="RefSeq" id="WP_207366365.1">
    <property type="nucleotide sequence ID" value="NZ_JAFMYV010000011.1"/>
</dbReference>
<evidence type="ECO:0000256" key="3">
    <source>
        <dbReference type="SAM" id="MobiDB-lite"/>
    </source>
</evidence>
<feature type="signal peptide" evidence="4">
    <location>
        <begin position="1"/>
        <end position="20"/>
    </location>
</feature>
<organism evidence="5 6">
    <name type="scientific">Fibrella rubiginis</name>
    <dbReference type="NCBI Taxonomy" id="2817060"/>
    <lineage>
        <taxon>Bacteria</taxon>
        <taxon>Pseudomonadati</taxon>
        <taxon>Bacteroidota</taxon>
        <taxon>Cytophagia</taxon>
        <taxon>Cytophagales</taxon>
        <taxon>Spirosomataceae</taxon>
        <taxon>Fibrella</taxon>
    </lineage>
</organism>
<evidence type="ECO:0008006" key="7">
    <source>
        <dbReference type="Google" id="ProtNLM"/>
    </source>
</evidence>
<feature type="region of interest" description="Disordered" evidence="3">
    <location>
        <begin position="49"/>
        <end position="71"/>
    </location>
</feature>
<sequence>MKKLFLTGTALMAFAATSFAQNTATLNQNGTGQTSNQNQVGNTLTSVVTQGTSSDSPISKGNAAFTDQRQNHNTTTITQTASQYNQGFVYQNTFSNKTAGGATNEATIQQIGSGSTSGLYPGDPNNTPAANINPAATGNVARIGQEDAGNHAAIEQNGVGNGTNYSNYGRIDQFHGNNGATTSDVYIHQNGKSHGNVASIQERTSGAGKATIEQNGLGASGVSAGNTGTINQSSPVAGVRASIQQNSGAGTATSYTGGSVGNTATINQTGGMGNVTSQQNNGSGDYLVNTITVTQTAGNHTAAVDQNDDSQGNTATVVQEGFGADDAQVHQSGFSGNGTASIHQGTGNTGTSIAFINMKNQAGANSSATINQNVGTGTGGNNTARIHQGLAGNSAAEIAITASYGNQAQIDQHGASNTAQQYQLGTNNQADIMQTGSNNVVKGTALFRDPNYSTQIGQGNSMSVMQLGMGGNTAALYQQGMSNSGTIMQRN</sequence>
<protein>
    <recommendedName>
        <fullName evidence="7">Curlin associated repeat-containing protein</fullName>
    </recommendedName>
</protein>